<evidence type="ECO:0000313" key="3">
    <source>
        <dbReference type="Proteomes" id="UP000501690"/>
    </source>
</evidence>
<dbReference type="Proteomes" id="UP000501690">
    <property type="component" value="Linkage Group LG2"/>
</dbReference>
<protein>
    <submittedName>
        <fullName evidence="2">Uncharacterized protein</fullName>
    </submittedName>
</protein>
<keyword evidence="3" id="KW-1185">Reference proteome</keyword>
<reference evidence="2 3" key="1">
    <citation type="submission" date="2019-04" db="EMBL/GenBank/DDBJ databases">
        <title>An improved genome assembly and genetic linkage map for asparagus bean, Vigna unguiculata ssp. sesquipedialis.</title>
        <authorList>
            <person name="Xia Q."/>
            <person name="Zhang R."/>
            <person name="Dong Y."/>
        </authorList>
    </citation>
    <scope>NUCLEOTIDE SEQUENCE [LARGE SCALE GENOMIC DNA]</scope>
    <source>
        <tissue evidence="2">Leaf</tissue>
    </source>
</reference>
<feature type="compositionally biased region" description="Polar residues" evidence="1">
    <location>
        <begin position="1"/>
        <end position="10"/>
    </location>
</feature>
<accession>A0A4D6KX82</accession>
<dbReference type="AlphaFoldDB" id="A0A4D6KX82"/>
<sequence>MLEQAATITKQPARGPNSPTTIDSHSHHACNSPEPAHPLRRTTRTISSSIWIRDWGSRFGFSGLIRSGD</sequence>
<proteinExistence type="predicted"/>
<feature type="region of interest" description="Disordered" evidence="1">
    <location>
        <begin position="1"/>
        <end position="42"/>
    </location>
</feature>
<dbReference type="EMBL" id="CP039346">
    <property type="protein sequence ID" value="QCD81490.1"/>
    <property type="molecule type" value="Genomic_DNA"/>
</dbReference>
<organism evidence="2 3">
    <name type="scientific">Vigna unguiculata</name>
    <name type="common">Cowpea</name>
    <dbReference type="NCBI Taxonomy" id="3917"/>
    <lineage>
        <taxon>Eukaryota</taxon>
        <taxon>Viridiplantae</taxon>
        <taxon>Streptophyta</taxon>
        <taxon>Embryophyta</taxon>
        <taxon>Tracheophyta</taxon>
        <taxon>Spermatophyta</taxon>
        <taxon>Magnoliopsida</taxon>
        <taxon>eudicotyledons</taxon>
        <taxon>Gunneridae</taxon>
        <taxon>Pentapetalae</taxon>
        <taxon>rosids</taxon>
        <taxon>fabids</taxon>
        <taxon>Fabales</taxon>
        <taxon>Fabaceae</taxon>
        <taxon>Papilionoideae</taxon>
        <taxon>50 kb inversion clade</taxon>
        <taxon>NPAAA clade</taxon>
        <taxon>indigoferoid/millettioid clade</taxon>
        <taxon>Phaseoleae</taxon>
        <taxon>Vigna</taxon>
    </lineage>
</organism>
<evidence type="ECO:0000313" key="2">
    <source>
        <dbReference type="EMBL" id="QCD81490.1"/>
    </source>
</evidence>
<evidence type="ECO:0000256" key="1">
    <source>
        <dbReference type="SAM" id="MobiDB-lite"/>
    </source>
</evidence>
<name>A0A4D6KX82_VIGUN</name>
<gene>
    <name evidence="2" type="ORF">DEO72_LG2g1818</name>
</gene>